<dbReference type="PANTHER" id="PTHR42718">
    <property type="entry name" value="MAJOR FACILITATOR SUPERFAMILY MULTIDRUG TRANSPORTER MFSC"/>
    <property type="match status" value="1"/>
</dbReference>
<dbReference type="SUPFAM" id="SSF103473">
    <property type="entry name" value="MFS general substrate transporter"/>
    <property type="match status" value="1"/>
</dbReference>
<dbReference type="InterPro" id="IPR020846">
    <property type="entry name" value="MFS_dom"/>
</dbReference>
<dbReference type="EMBL" id="BAABHS010000028">
    <property type="protein sequence ID" value="GAA4984623.1"/>
    <property type="molecule type" value="Genomic_DNA"/>
</dbReference>
<dbReference type="Pfam" id="PF07690">
    <property type="entry name" value="MFS_1"/>
    <property type="match status" value="1"/>
</dbReference>
<evidence type="ECO:0000256" key="4">
    <source>
        <dbReference type="ARBA" id="ARBA00022692"/>
    </source>
</evidence>
<feature type="compositionally biased region" description="Low complexity" evidence="8">
    <location>
        <begin position="9"/>
        <end position="24"/>
    </location>
</feature>
<sequence length="492" mass="49812">MPASDPPGTASALSASAPTASRSRVPTDKPSADPTPPRPSLVLAVVTGVMLLIGIDATVVNLALPDMTRAVHLSPTAGAWVLNAYTLAFGGLLLLGGRLGDVFGRRRAFLTGIALFTAASLLAGCAPWAWWLITARVVQGIGGALAGPSTMALILTTFPGPARARALAWYSAVLGGGATAGLILGGVLTDLASWRWVFLVNVPLGILLTATAVRVLPDPARQHSTPGRLDIAGAITGTLAATAFVYACLRAASDGWSDPATLVALGTAALTAPAFLAVERRAPQPLMPLRLAFRGPLARALPVIALLAAAVFGTLFFLGRYLQEVRGYSPVASGLLLVPMLAAQFAAARLSPILSRRFGPTRLIVSGAAGVAAGLGGFTLLGPHDGYAAGLLWPMVLLGLGIGMSMPTLNTYALAAVSPADSGAASGLLQTSQWQGGGVGLAAWVTVYGTETRGGGTMTSGIATALGAAGICAAVGCLLAIVLLRRGTRDVP</sequence>
<evidence type="ECO:0000256" key="1">
    <source>
        <dbReference type="ARBA" id="ARBA00004651"/>
    </source>
</evidence>
<feature type="transmembrane region" description="Helical" evidence="9">
    <location>
        <begin position="41"/>
        <end position="64"/>
    </location>
</feature>
<protein>
    <submittedName>
        <fullName evidence="11">MFS transporter</fullName>
    </submittedName>
</protein>
<dbReference type="PROSITE" id="PS50850">
    <property type="entry name" value="MFS"/>
    <property type="match status" value="1"/>
</dbReference>
<evidence type="ECO:0000256" key="6">
    <source>
        <dbReference type="ARBA" id="ARBA00023136"/>
    </source>
</evidence>
<dbReference type="CDD" id="cd17321">
    <property type="entry name" value="MFS_MMR_MDR_like"/>
    <property type="match status" value="1"/>
</dbReference>
<evidence type="ECO:0000256" key="8">
    <source>
        <dbReference type="SAM" id="MobiDB-lite"/>
    </source>
</evidence>
<accession>A0ABP9I1T9</accession>
<dbReference type="InterPro" id="IPR036259">
    <property type="entry name" value="MFS_trans_sf"/>
</dbReference>
<keyword evidence="3" id="KW-1003">Cell membrane</keyword>
<dbReference type="PANTHER" id="PTHR42718:SF46">
    <property type="entry name" value="BLR6921 PROTEIN"/>
    <property type="match status" value="1"/>
</dbReference>
<feature type="transmembrane region" description="Helical" evidence="9">
    <location>
        <begin position="76"/>
        <end position="96"/>
    </location>
</feature>
<feature type="transmembrane region" description="Helical" evidence="9">
    <location>
        <begin position="167"/>
        <end position="188"/>
    </location>
</feature>
<feature type="transmembrane region" description="Helical" evidence="9">
    <location>
        <begin position="229"/>
        <end position="247"/>
    </location>
</feature>
<feature type="region of interest" description="Disordered" evidence="8">
    <location>
        <begin position="1"/>
        <end position="37"/>
    </location>
</feature>
<feature type="transmembrane region" description="Helical" evidence="9">
    <location>
        <begin position="259"/>
        <end position="278"/>
    </location>
</feature>
<keyword evidence="7" id="KW-0046">Antibiotic resistance</keyword>
<comment type="caution">
    <text evidence="11">The sequence shown here is derived from an EMBL/GenBank/DDBJ whole genome shotgun (WGS) entry which is preliminary data.</text>
</comment>
<keyword evidence="4 9" id="KW-0812">Transmembrane</keyword>
<evidence type="ECO:0000256" key="9">
    <source>
        <dbReference type="SAM" id="Phobius"/>
    </source>
</evidence>
<feature type="transmembrane region" description="Helical" evidence="9">
    <location>
        <begin position="108"/>
        <end position="131"/>
    </location>
</feature>
<gene>
    <name evidence="11" type="ORF">GCM10023205_63460</name>
</gene>
<keyword evidence="6 9" id="KW-0472">Membrane</keyword>
<keyword evidence="12" id="KW-1185">Reference proteome</keyword>
<dbReference type="RefSeq" id="WP_345679200.1">
    <property type="nucleotide sequence ID" value="NZ_BAABHS010000028.1"/>
</dbReference>
<reference evidence="12" key="1">
    <citation type="journal article" date="2019" name="Int. J. Syst. Evol. Microbiol.">
        <title>The Global Catalogue of Microorganisms (GCM) 10K type strain sequencing project: providing services to taxonomists for standard genome sequencing and annotation.</title>
        <authorList>
            <consortium name="The Broad Institute Genomics Platform"/>
            <consortium name="The Broad Institute Genome Sequencing Center for Infectious Disease"/>
            <person name="Wu L."/>
            <person name="Ma J."/>
        </authorList>
    </citation>
    <scope>NUCLEOTIDE SEQUENCE [LARGE SCALE GENOMIC DNA]</scope>
    <source>
        <strain evidence="12">JCM 17986</strain>
    </source>
</reference>
<dbReference type="Gene3D" id="1.20.1250.20">
    <property type="entry name" value="MFS general substrate transporter like domains"/>
    <property type="match status" value="1"/>
</dbReference>
<evidence type="ECO:0000313" key="12">
    <source>
        <dbReference type="Proteomes" id="UP001500466"/>
    </source>
</evidence>
<feature type="transmembrane region" description="Helical" evidence="9">
    <location>
        <begin position="299"/>
        <end position="319"/>
    </location>
</feature>
<feature type="transmembrane region" description="Helical" evidence="9">
    <location>
        <begin position="387"/>
        <end position="406"/>
    </location>
</feature>
<feature type="transmembrane region" description="Helical" evidence="9">
    <location>
        <begin position="331"/>
        <end position="351"/>
    </location>
</feature>
<feature type="transmembrane region" description="Helical" evidence="9">
    <location>
        <begin position="363"/>
        <end position="381"/>
    </location>
</feature>
<feature type="domain" description="Major facilitator superfamily (MFS) profile" evidence="10">
    <location>
        <begin position="42"/>
        <end position="488"/>
    </location>
</feature>
<organism evidence="11 12">
    <name type="scientific">Yinghuangia aomiensis</name>
    <dbReference type="NCBI Taxonomy" id="676205"/>
    <lineage>
        <taxon>Bacteria</taxon>
        <taxon>Bacillati</taxon>
        <taxon>Actinomycetota</taxon>
        <taxon>Actinomycetes</taxon>
        <taxon>Kitasatosporales</taxon>
        <taxon>Streptomycetaceae</taxon>
        <taxon>Yinghuangia</taxon>
    </lineage>
</organism>
<feature type="transmembrane region" description="Helical" evidence="9">
    <location>
        <begin position="194"/>
        <end position="217"/>
    </location>
</feature>
<keyword evidence="5 9" id="KW-1133">Transmembrane helix</keyword>
<name>A0ABP9I1T9_9ACTN</name>
<dbReference type="Gene3D" id="1.20.1720.10">
    <property type="entry name" value="Multidrug resistance protein D"/>
    <property type="match status" value="1"/>
</dbReference>
<proteinExistence type="predicted"/>
<evidence type="ECO:0000313" key="11">
    <source>
        <dbReference type="EMBL" id="GAA4984623.1"/>
    </source>
</evidence>
<evidence type="ECO:0000256" key="3">
    <source>
        <dbReference type="ARBA" id="ARBA00022475"/>
    </source>
</evidence>
<evidence type="ECO:0000256" key="5">
    <source>
        <dbReference type="ARBA" id="ARBA00022989"/>
    </source>
</evidence>
<dbReference type="InterPro" id="IPR011701">
    <property type="entry name" value="MFS"/>
</dbReference>
<keyword evidence="2" id="KW-0813">Transport</keyword>
<feature type="transmembrane region" description="Helical" evidence="9">
    <location>
        <begin position="137"/>
        <end position="155"/>
    </location>
</feature>
<comment type="subcellular location">
    <subcellularLocation>
        <location evidence="1">Cell membrane</location>
        <topology evidence="1">Multi-pass membrane protein</topology>
    </subcellularLocation>
</comment>
<evidence type="ECO:0000259" key="10">
    <source>
        <dbReference type="PROSITE" id="PS50850"/>
    </source>
</evidence>
<evidence type="ECO:0000256" key="2">
    <source>
        <dbReference type="ARBA" id="ARBA00022448"/>
    </source>
</evidence>
<dbReference type="Proteomes" id="UP001500466">
    <property type="component" value="Unassembled WGS sequence"/>
</dbReference>
<evidence type="ECO:0000256" key="7">
    <source>
        <dbReference type="ARBA" id="ARBA00023251"/>
    </source>
</evidence>
<feature type="transmembrane region" description="Helical" evidence="9">
    <location>
        <begin position="462"/>
        <end position="484"/>
    </location>
</feature>